<dbReference type="Proteomes" id="UP001054889">
    <property type="component" value="Unassembled WGS sequence"/>
</dbReference>
<reference evidence="1" key="1">
    <citation type="journal article" date="2018" name="DNA Res.">
        <title>Multiple hybrid de novo genome assembly of finger millet, an orphan allotetraploid crop.</title>
        <authorList>
            <person name="Hatakeyama M."/>
            <person name="Aluri S."/>
            <person name="Balachadran M.T."/>
            <person name="Sivarajan S.R."/>
            <person name="Patrignani A."/>
            <person name="Gruter S."/>
            <person name="Poveda L."/>
            <person name="Shimizu-Inatsugi R."/>
            <person name="Baeten J."/>
            <person name="Francoijs K.J."/>
            <person name="Nataraja K.N."/>
            <person name="Reddy Y.A.N."/>
            <person name="Phadnis S."/>
            <person name="Ravikumar R.L."/>
            <person name="Schlapbach R."/>
            <person name="Sreeman S.M."/>
            <person name="Shimizu K.K."/>
        </authorList>
    </citation>
    <scope>NUCLEOTIDE SEQUENCE</scope>
</reference>
<accession>A0AAV5BQR2</accession>
<protein>
    <submittedName>
        <fullName evidence="1">Uncharacterized protein</fullName>
    </submittedName>
</protein>
<dbReference type="AlphaFoldDB" id="A0AAV5BQR2"/>
<dbReference type="EMBL" id="BQKI01000002">
    <property type="protein sequence ID" value="GJM88060.1"/>
    <property type="molecule type" value="Genomic_DNA"/>
</dbReference>
<organism evidence="1 2">
    <name type="scientific">Eleusine coracana subsp. coracana</name>
    <dbReference type="NCBI Taxonomy" id="191504"/>
    <lineage>
        <taxon>Eukaryota</taxon>
        <taxon>Viridiplantae</taxon>
        <taxon>Streptophyta</taxon>
        <taxon>Embryophyta</taxon>
        <taxon>Tracheophyta</taxon>
        <taxon>Spermatophyta</taxon>
        <taxon>Magnoliopsida</taxon>
        <taxon>Liliopsida</taxon>
        <taxon>Poales</taxon>
        <taxon>Poaceae</taxon>
        <taxon>PACMAD clade</taxon>
        <taxon>Chloridoideae</taxon>
        <taxon>Cynodonteae</taxon>
        <taxon>Eleusininae</taxon>
        <taxon>Eleusine</taxon>
    </lineage>
</organism>
<evidence type="ECO:0000313" key="2">
    <source>
        <dbReference type="Proteomes" id="UP001054889"/>
    </source>
</evidence>
<comment type="caution">
    <text evidence="1">The sequence shown here is derived from an EMBL/GenBank/DDBJ whole genome shotgun (WGS) entry which is preliminary data.</text>
</comment>
<evidence type="ECO:0000313" key="1">
    <source>
        <dbReference type="EMBL" id="GJM88060.1"/>
    </source>
</evidence>
<proteinExistence type="predicted"/>
<sequence length="100" mass="11382">MSTWMERRASSSFWRRSRSGTMRNRRRRFLTMVPTAERHRRCASSEGFLCGRSKCSCRYFSIPAYLAGAPLPSPGGHRAAAEEWGFLREQRREGGGPATP</sequence>
<keyword evidence="2" id="KW-1185">Reference proteome</keyword>
<name>A0AAV5BQR2_ELECO</name>
<reference evidence="1" key="2">
    <citation type="submission" date="2021-12" db="EMBL/GenBank/DDBJ databases">
        <title>Resequencing data analysis of finger millet.</title>
        <authorList>
            <person name="Hatakeyama M."/>
            <person name="Aluri S."/>
            <person name="Balachadran M.T."/>
            <person name="Sivarajan S.R."/>
            <person name="Poveda L."/>
            <person name="Shimizu-Inatsugi R."/>
            <person name="Schlapbach R."/>
            <person name="Sreeman S.M."/>
            <person name="Shimizu K.K."/>
        </authorList>
    </citation>
    <scope>NUCLEOTIDE SEQUENCE</scope>
</reference>
<gene>
    <name evidence="1" type="primary">ga04080</name>
    <name evidence="1" type="ORF">PR202_ga04080</name>
</gene>